<keyword evidence="4" id="KW-1185">Reference proteome</keyword>
<evidence type="ECO:0000313" key="4">
    <source>
        <dbReference type="Proteomes" id="UP000290545"/>
    </source>
</evidence>
<dbReference type="PANTHER" id="PTHR37842:SF2">
    <property type="entry name" value="GYLCOSYL HYDROLASE 115 C-TERMINAL DOMAIN-CONTAINING PROTEIN"/>
    <property type="match status" value="1"/>
</dbReference>
<dbReference type="OrthoDB" id="8727830at2"/>
<dbReference type="GO" id="GO:0005975">
    <property type="term" value="P:carbohydrate metabolic process"/>
    <property type="evidence" value="ECO:0007669"/>
    <property type="project" value="UniProtKB-ARBA"/>
</dbReference>
<dbReference type="Gene3D" id="3.30.379.10">
    <property type="entry name" value="Chitobiase/beta-hexosaminidase domain 2-like"/>
    <property type="match status" value="1"/>
</dbReference>
<dbReference type="AlphaFoldDB" id="A0A4Q1DDD2"/>
<protein>
    <recommendedName>
        <fullName evidence="2">Gylcosyl hydrolase 115 C-terminal domain-containing protein</fullName>
    </recommendedName>
</protein>
<name>A0A4Q1DDD2_9BACT</name>
<feature type="domain" description="Gylcosyl hydrolase 115 C-terminal" evidence="2">
    <location>
        <begin position="726"/>
        <end position="813"/>
    </location>
</feature>
<dbReference type="InterPro" id="IPR031924">
    <property type="entry name" value="GH115"/>
</dbReference>
<organism evidence="3 4">
    <name type="scientific">Filimonas effusa</name>
    <dbReference type="NCBI Taxonomy" id="2508721"/>
    <lineage>
        <taxon>Bacteria</taxon>
        <taxon>Pseudomonadati</taxon>
        <taxon>Bacteroidota</taxon>
        <taxon>Chitinophagia</taxon>
        <taxon>Chitinophagales</taxon>
        <taxon>Chitinophagaceae</taxon>
        <taxon>Filimonas</taxon>
    </lineage>
</organism>
<accession>A0A4Q1DDD2</accession>
<evidence type="ECO:0000259" key="2">
    <source>
        <dbReference type="Pfam" id="PF17829"/>
    </source>
</evidence>
<dbReference type="SUPFAM" id="SSF55545">
    <property type="entry name" value="beta-N-acetylhexosaminidase-like domain"/>
    <property type="match status" value="1"/>
</dbReference>
<evidence type="ECO:0000313" key="3">
    <source>
        <dbReference type="EMBL" id="RXK87410.1"/>
    </source>
</evidence>
<dbReference type="InterPro" id="IPR042301">
    <property type="entry name" value="GH115_sf"/>
</dbReference>
<reference evidence="3 4" key="1">
    <citation type="submission" date="2019-01" db="EMBL/GenBank/DDBJ databases">
        <title>Filimonas sp. strain TTM-71.</title>
        <authorList>
            <person name="Chen W.-M."/>
        </authorList>
    </citation>
    <scope>NUCLEOTIDE SEQUENCE [LARGE SCALE GENOMIC DNA]</scope>
    <source>
        <strain evidence="3 4">TTM-71</strain>
    </source>
</reference>
<proteinExistence type="predicted"/>
<dbReference type="InterPro" id="IPR029018">
    <property type="entry name" value="Hex-like_dom2"/>
</dbReference>
<dbReference type="PANTHER" id="PTHR37842">
    <property type="match status" value="1"/>
</dbReference>
<dbReference type="Proteomes" id="UP000290545">
    <property type="component" value="Unassembled WGS sequence"/>
</dbReference>
<gene>
    <name evidence="3" type="ORF">ESB13_02660</name>
</gene>
<dbReference type="Pfam" id="PF17829">
    <property type="entry name" value="GH115_C"/>
    <property type="match status" value="1"/>
</dbReference>
<comment type="caution">
    <text evidence="3">The sequence shown here is derived from an EMBL/GenBank/DDBJ whole genome shotgun (WGS) entry which is preliminary data.</text>
</comment>
<sequence length="815" mass="92014">MQYSPALPSSFVNVFRRVAIALCFWLPTLTLPAQSFSFSKGKPVTIVYSPDAPELDAIVAHLLAKDLQAAMNIHAAITAGPVKAKGDLIVIGTAASRLVQSYLPQKTPVLQKLEGKWECYAWNIATNPSDPASKLFVIAGSDTRGTAYGVFALSEKLGVSPWSWWADVPVQPKQKLTITETGYCSTPPAVKYRGIFLNDEDWGLTPWSTFTYEPGIPLRGNAKGSIGPETYARIFELLLRLRANSIWPAMHESTTAFYLTPGNKEVADKYNIVVGTSHCEPLMRNSAVEWDLTQKGDYNYKTNKEGMLSYWEERLKELKNSENMFTIGLRGKHDGKMQGVNTPEENKTVLAQVLHDQRLLLQKYIDKDLTKIPQVFIPYKEVLDAYNDGLEVPGEVTLIWCDDNYGYLSHFPNEKEQARSGGNGIYYHASYWGRPHDYLWLGTANPALIYHQMQLAYEKKAREIWILNVGDIKPLEYQVELFMNMAWDIEKVRSQTPAGHLRQWLSREFGAVHAKKLLPVMQEYYRLAYVRKPEFMGNTRTEEKDPAYSVISDLPWNEMEIENRLSAYDTLSQTVQQIATEIPSASLPAFFELIQYPVQAATQMNRKLLYAQLARHGKANWQQSDRAYDSIISLTNKYASLLNGKWGRMMDCQPRKLPVFEKVQQTTAASPLPAYNKPACLLNGTDFISISKEQFKNKPIGLGYQGKALALKKATKVSCNLKAIAADSVLVELRLLPNHPVAGDELRFKVELNGAASSAISYKTHDRSEEWKENVLRNQAIRSIVLPVSRIKENLLTIEALDEGVVIDQVLIYHR</sequence>
<dbReference type="Gene3D" id="1.20.58.2150">
    <property type="match status" value="1"/>
</dbReference>
<dbReference type="GO" id="GO:0016787">
    <property type="term" value="F:hydrolase activity"/>
    <property type="evidence" value="ECO:0007669"/>
    <property type="project" value="UniProtKB-KW"/>
</dbReference>
<dbReference type="EMBL" id="SDHZ01000001">
    <property type="protein sequence ID" value="RXK87410.1"/>
    <property type="molecule type" value="Genomic_DNA"/>
</dbReference>
<evidence type="ECO:0000256" key="1">
    <source>
        <dbReference type="ARBA" id="ARBA00022801"/>
    </source>
</evidence>
<dbReference type="Pfam" id="PF15979">
    <property type="entry name" value="Glyco_hydro_115"/>
    <property type="match status" value="1"/>
</dbReference>
<dbReference type="Gene3D" id="3.20.20.520">
    <property type="entry name" value="Glycosyl hydrolase family 115"/>
    <property type="match status" value="1"/>
</dbReference>
<keyword evidence="1" id="KW-0378">Hydrolase</keyword>
<dbReference type="InterPro" id="IPR041437">
    <property type="entry name" value="GH115_C"/>
</dbReference>
<dbReference type="Gene3D" id="2.60.120.1620">
    <property type="match status" value="1"/>
</dbReference>